<feature type="compositionally biased region" description="Basic residues" evidence="1">
    <location>
        <begin position="1"/>
        <end position="13"/>
    </location>
</feature>
<feature type="compositionally biased region" description="Low complexity" evidence="1">
    <location>
        <begin position="699"/>
        <end position="711"/>
    </location>
</feature>
<feature type="compositionally biased region" description="Pro residues" evidence="1">
    <location>
        <begin position="25"/>
        <end position="39"/>
    </location>
</feature>
<keyword evidence="2" id="KW-0472">Membrane</keyword>
<feature type="compositionally biased region" description="Polar residues" evidence="1">
    <location>
        <begin position="593"/>
        <end position="610"/>
    </location>
</feature>
<dbReference type="AlphaFoldDB" id="A0A5C3M4Y6"/>
<dbReference type="Proteomes" id="UP000308652">
    <property type="component" value="Unassembled WGS sequence"/>
</dbReference>
<feature type="region of interest" description="Disordered" evidence="1">
    <location>
        <begin position="802"/>
        <end position="823"/>
    </location>
</feature>
<feature type="transmembrane region" description="Helical" evidence="2">
    <location>
        <begin position="911"/>
        <end position="931"/>
    </location>
</feature>
<feature type="compositionally biased region" description="Polar residues" evidence="1">
    <location>
        <begin position="495"/>
        <end position="504"/>
    </location>
</feature>
<feature type="region of interest" description="Disordered" evidence="1">
    <location>
        <begin position="1"/>
        <end position="39"/>
    </location>
</feature>
<feature type="compositionally biased region" description="Polar residues" evidence="1">
    <location>
        <begin position="541"/>
        <end position="558"/>
    </location>
</feature>
<feature type="region of interest" description="Disordered" evidence="1">
    <location>
        <begin position="412"/>
        <end position="437"/>
    </location>
</feature>
<feature type="region of interest" description="Disordered" evidence="1">
    <location>
        <begin position="495"/>
        <end position="673"/>
    </location>
</feature>
<feature type="compositionally biased region" description="Polar residues" evidence="1">
    <location>
        <begin position="720"/>
        <end position="749"/>
    </location>
</feature>
<feature type="region of interest" description="Disordered" evidence="1">
    <location>
        <begin position="55"/>
        <end position="258"/>
    </location>
</feature>
<evidence type="ECO:0000256" key="1">
    <source>
        <dbReference type="SAM" id="MobiDB-lite"/>
    </source>
</evidence>
<feature type="compositionally biased region" description="Low complexity" evidence="1">
    <location>
        <begin position="233"/>
        <end position="247"/>
    </location>
</feature>
<evidence type="ECO:0000313" key="4">
    <source>
        <dbReference type="Proteomes" id="UP000308652"/>
    </source>
</evidence>
<accession>A0A5C3M4Y6</accession>
<feature type="transmembrane region" description="Helical" evidence="2">
    <location>
        <begin position="852"/>
        <end position="874"/>
    </location>
</feature>
<evidence type="ECO:0000256" key="2">
    <source>
        <dbReference type="SAM" id="Phobius"/>
    </source>
</evidence>
<proteinExistence type="predicted"/>
<feature type="compositionally biased region" description="Polar residues" evidence="1">
    <location>
        <begin position="190"/>
        <end position="211"/>
    </location>
</feature>
<dbReference type="EMBL" id="ML213596">
    <property type="protein sequence ID" value="TFK40474.1"/>
    <property type="molecule type" value="Genomic_DNA"/>
</dbReference>
<gene>
    <name evidence="3" type="ORF">BDQ12DRAFT_721124</name>
</gene>
<name>A0A5C3M4Y6_9AGAR</name>
<feature type="compositionally biased region" description="Polar residues" evidence="1">
    <location>
        <begin position="362"/>
        <end position="376"/>
    </location>
</feature>
<evidence type="ECO:0000313" key="3">
    <source>
        <dbReference type="EMBL" id="TFK40474.1"/>
    </source>
</evidence>
<reference evidence="3 4" key="1">
    <citation type="journal article" date="2019" name="Nat. Ecol. Evol.">
        <title>Megaphylogeny resolves global patterns of mushroom evolution.</title>
        <authorList>
            <person name="Varga T."/>
            <person name="Krizsan K."/>
            <person name="Foldi C."/>
            <person name="Dima B."/>
            <person name="Sanchez-Garcia M."/>
            <person name="Sanchez-Ramirez S."/>
            <person name="Szollosi G.J."/>
            <person name="Szarkandi J.G."/>
            <person name="Papp V."/>
            <person name="Albert L."/>
            <person name="Andreopoulos W."/>
            <person name="Angelini C."/>
            <person name="Antonin V."/>
            <person name="Barry K.W."/>
            <person name="Bougher N.L."/>
            <person name="Buchanan P."/>
            <person name="Buyck B."/>
            <person name="Bense V."/>
            <person name="Catcheside P."/>
            <person name="Chovatia M."/>
            <person name="Cooper J."/>
            <person name="Damon W."/>
            <person name="Desjardin D."/>
            <person name="Finy P."/>
            <person name="Geml J."/>
            <person name="Haridas S."/>
            <person name="Hughes K."/>
            <person name="Justo A."/>
            <person name="Karasinski D."/>
            <person name="Kautmanova I."/>
            <person name="Kiss B."/>
            <person name="Kocsube S."/>
            <person name="Kotiranta H."/>
            <person name="LaButti K.M."/>
            <person name="Lechner B.E."/>
            <person name="Liimatainen K."/>
            <person name="Lipzen A."/>
            <person name="Lukacs Z."/>
            <person name="Mihaltcheva S."/>
            <person name="Morgado L.N."/>
            <person name="Niskanen T."/>
            <person name="Noordeloos M.E."/>
            <person name="Ohm R.A."/>
            <person name="Ortiz-Santana B."/>
            <person name="Ovrebo C."/>
            <person name="Racz N."/>
            <person name="Riley R."/>
            <person name="Savchenko A."/>
            <person name="Shiryaev A."/>
            <person name="Soop K."/>
            <person name="Spirin V."/>
            <person name="Szebenyi C."/>
            <person name="Tomsovsky M."/>
            <person name="Tulloss R.E."/>
            <person name="Uehling J."/>
            <person name="Grigoriev I.V."/>
            <person name="Vagvolgyi C."/>
            <person name="Papp T."/>
            <person name="Martin F.M."/>
            <person name="Miettinen O."/>
            <person name="Hibbett D.S."/>
            <person name="Nagy L.G."/>
        </authorList>
    </citation>
    <scope>NUCLEOTIDE SEQUENCE [LARGE SCALE GENOMIC DNA]</scope>
    <source>
        <strain evidence="3 4">CBS 166.37</strain>
    </source>
</reference>
<feature type="compositionally biased region" description="Polar residues" evidence="1">
    <location>
        <begin position="423"/>
        <end position="437"/>
    </location>
</feature>
<keyword evidence="2" id="KW-0812">Transmembrane</keyword>
<feature type="compositionally biased region" description="Low complexity" evidence="1">
    <location>
        <begin position="762"/>
        <end position="773"/>
    </location>
</feature>
<feature type="region of interest" description="Disordered" evidence="1">
    <location>
        <begin position="694"/>
        <end position="783"/>
    </location>
</feature>
<feature type="compositionally biased region" description="Basic and acidic residues" evidence="1">
    <location>
        <begin position="61"/>
        <end position="74"/>
    </location>
</feature>
<organism evidence="3 4">
    <name type="scientific">Crucibulum laeve</name>
    <dbReference type="NCBI Taxonomy" id="68775"/>
    <lineage>
        <taxon>Eukaryota</taxon>
        <taxon>Fungi</taxon>
        <taxon>Dikarya</taxon>
        <taxon>Basidiomycota</taxon>
        <taxon>Agaricomycotina</taxon>
        <taxon>Agaricomycetes</taxon>
        <taxon>Agaricomycetidae</taxon>
        <taxon>Agaricales</taxon>
        <taxon>Agaricineae</taxon>
        <taxon>Nidulariaceae</taxon>
        <taxon>Crucibulum</taxon>
    </lineage>
</organism>
<protein>
    <submittedName>
        <fullName evidence="3">Uncharacterized protein</fullName>
    </submittedName>
</protein>
<feature type="region of interest" description="Disordered" evidence="1">
    <location>
        <begin position="290"/>
        <end position="391"/>
    </location>
</feature>
<sequence>MPILFPRRRRKLPPRYVDSQSSPQPAAPPPQNAMPPPRLVPFVERKIHPDLNALAAQVDPSPHREQSLKKETCRRTRPSSHSSYYERKSSSVEFLPLSPSVRRKKPREKRRIESPIDAYTSTPRSVSPLPPFNVGSSHDWPTFGRKQARNSLTPSDPRGRNISSSDILQEEYDTSIRSRHRASWRHSASTDTQPHTPTSVNFTPHSRSGSSRDLVHRDLAPSRNTFGFPTPPSSGFTFRSTRRSSSFNFEETPPPLPPLDHPAFHISSDTFGREARSILPQLLENESIPETITRSRSLPSLPKTQIKYHRSGTERSRNGRHPLRRSTIGPSTRKSNRIHAKQVFDHRPSQTSLKVPRRDSKNNMTSIGSSRRSSADYSAKRASSIGQSSEHEETWEVLVAKEMVRLSSRSSNLEPLGSHLGTAPNQDTPFSTFGSSSQARGDNVGVISLSSLVTIVLCCLLTLSTGGKQPLGLPFLLQDTPTDYLADTRLDEIYTNSSGSKYSPTRQKKKTRKRTIFDIMSQSDTNPPPEQNKGKGRESDTLGSISTPRKATKTSSNTRSRRGPSSPAPKLRPIPDFGPVTASSSLLAPPALQVTSPTPEVSPISPTSPTRRTHHKSSPAEPSSSVLRHASPPPVQKSYSSGSTGKRKADDVEGGGTPPKEQQREQRATFAIGPRRMSSYRVATLIFLSDNSAPAHRISGTSNSSSYAPSSYNRQKRTKLTSTPESTPNSRSGSRDGQGTSGDSPNAKSIGSWASRGSNHGSHNASRAASISSHAHRAPSRRSLSQASIPISALVSPHAPSVARSSKFHMRDPRRPAPIQSTPWSLSFPERVERGGQRWALRGWVERGGSPLHAWLFFIGFIIFPIWWAAALFIGIPRTRRLGGDDSEKGVVLDDPQVEHDAKSWRLRCRIMAVVSLFTYIPFIVLVAIFAR</sequence>
<keyword evidence="2" id="KW-1133">Transmembrane helix</keyword>
<keyword evidence="4" id="KW-1185">Reference proteome</keyword>
<dbReference type="OrthoDB" id="3266087at2759"/>